<proteinExistence type="predicted"/>
<feature type="transmembrane region" description="Helical" evidence="1">
    <location>
        <begin position="214"/>
        <end position="239"/>
    </location>
</feature>
<feature type="chain" id="PRO_5047016425" evidence="2">
    <location>
        <begin position="38"/>
        <end position="392"/>
    </location>
</feature>
<organism evidence="3 4">
    <name type="scientific">Maritimibacter dapengensis</name>
    <dbReference type="NCBI Taxonomy" id="2836868"/>
    <lineage>
        <taxon>Bacteria</taxon>
        <taxon>Pseudomonadati</taxon>
        <taxon>Pseudomonadota</taxon>
        <taxon>Alphaproteobacteria</taxon>
        <taxon>Rhodobacterales</taxon>
        <taxon>Roseobacteraceae</taxon>
        <taxon>Maritimibacter</taxon>
    </lineage>
</organism>
<feature type="transmembrane region" description="Helical" evidence="1">
    <location>
        <begin position="331"/>
        <end position="358"/>
    </location>
</feature>
<dbReference type="InterPro" id="IPR032809">
    <property type="entry name" value="Put_HupE_UreJ"/>
</dbReference>
<sequence length="392" mass="41626">MAGPVSGRVLTLARAAARSSATILAVLIVICAGAAHAHEMSPAIVDAEVGPDRLRLTMIVQGEAMVAGVDLAAITDTNNSPLADAYDRLRALSPTEFEERFRNAWPKLSQGLDLQAGETALDPALTSVSTAGAMADDLPRQTQIVVSAALPDDGTDVTVGWASRFGPMILRQSVDGLAEGQDPYSAFLGPGQVSEPMPRDGTAVVGGLRSFGNYIWLGFTHILPKGLDHILFVLGLFFFSRHLKPLFFQVTSFTVAHTLTLALATLGIVSVPSAVVEPLIAASIAFVAIENILRPQLSRLRIAVVFAFGLLHGLGFASVLGEIGLSPAHFIASLIAFNIGVELGQLTVILLGFLTVSIWFGNKPWYRTRVVIPASAMIGLMGAWWAVERVIL</sequence>
<dbReference type="Proteomes" id="UP000756530">
    <property type="component" value="Unassembled WGS sequence"/>
</dbReference>
<keyword evidence="1" id="KW-1133">Transmembrane helix</keyword>
<dbReference type="Pfam" id="PF13795">
    <property type="entry name" value="HupE_UreJ_2"/>
    <property type="match status" value="1"/>
</dbReference>
<keyword evidence="1" id="KW-0472">Membrane</keyword>
<reference evidence="3 4" key="1">
    <citation type="submission" date="2021-05" db="EMBL/GenBank/DDBJ databases">
        <title>Culturable bacteria isolated from Daya Bay.</title>
        <authorList>
            <person name="Zheng W."/>
            <person name="Yu S."/>
            <person name="Huang Y."/>
        </authorList>
    </citation>
    <scope>NUCLEOTIDE SEQUENCE [LARGE SCALE GENOMIC DNA]</scope>
    <source>
        <strain evidence="3 4">DP4N28-5</strain>
    </source>
</reference>
<dbReference type="EMBL" id="JAHUZE010000001">
    <property type="protein sequence ID" value="MBV7377689.1"/>
    <property type="molecule type" value="Genomic_DNA"/>
</dbReference>
<protein>
    <submittedName>
        <fullName evidence="3">HupE/UreJ family protein</fullName>
    </submittedName>
</protein>
<evidence type="ECO:0000313" key="3">
    <source>
        <dbReference type="EMBL" id="MBV7377689.1"/>
    </source>
</evidence>
<name>A0ABS6SXJ9_9RHOB</name>
<evidence type="ECO:0000313" key="4">
    <source>
        <dbReference type="Proteomes" id="UP000756530"/>
    </source>
</evidence>
<gene>
    <name evidence="3" type="ORF">KJP28_02045</name>
</gene>
<keyword evidence="4" id="KW-1185">Reference proteome</keyword>
<accession>A0ABS6SXJ9</accession>
<feature type="transmembrane region" description="Helical" evidence="1">
    <location>
        <begin position="370"/>
        <end position="387"/>
    </location>
</feature>
<feature type="transmembrane region" description="Helical" evidence="1">
    <location>
        <begin position="300"/>
        <end position="319"/>
    </location>
</feature>
<evidence type="ECO:0000256" key="2">
    <source>
        <dbReference type="SAM" id="SignalP"/>
    </source>
</evidence>
<keyword evidence="1" id="KW-0812">Transmembrane</keyword>
<feature type="signal peptide" evidence="2">
    <location>
        <begin position="1"/>
        <end position="37"/>
    </location>
</feature>
<keyword evidence="2" id="KW-0732">Signal</keyword>
<evidence type="ECO:0000256" key="1">
    <source>
        <dbReference type="SAM" id="Phobius"/>
    </source>
</evidence>
<comment type="caution">
    <text evidence="3">The sequence shown here is derived from an EMBL/GenBank/DDBJ whole genome shotgun (WGS) entry which is preliminary data.</text>
</comment>